<dbReference type="EMBL" id="BARW01022454">
    <property type="protein sequence ID" value="GAI99608.1"/>
    <property type="molecule type" value="Genomic_DNA"/>
</dbReference>
<accession>X1T332</accession>
<feature type="domain" description="Phage capsid-like C-terminal" evidence="3">
    <location>
        <begin position="13"/>
        <end position="234"/>
    </location>
</feature>
<proteinExistence type="predicted"/>
<dbReference type="InterPro" id="IPR054612">
    <property type="entry name" value="Phage_capsid-like_C"/>
</dbReference>
<evidence type="ECO:0000256" key="1">
    <source>
        <dbReference type="ARBA" id="ARBA00004328"/>
    </source>
</evidence>
<dbReference type="NCBIfam" id="TIGR01554">
    <property type="entry name" value="major_cap_HK97"/>
    <property type="match status" value="1"/>
</dbReference>
<comment type="subcellular location">
    <subcellularLocation>
        <location evidence="1">Virion</location>
    </subcellularLocation>
</comment>
<dbReference type="Gene3D" id="3.30.2400.10">
    <property type="entry name" value="Major capsid protein gp5"/>
    <property type="match status" value="1"/>
</dbReference>
<dbReference type="InterPro" id="IPR024455">
    <property type="entry name" value="Phage_capsid"/>
</dbReference>
<evidence type="ECO:0000259" key="3">
    <source>
        <dbReference type="Pfam" id="PF05065"/>
    </source>
</evidence>
<dbReference type="Gene3D" id="3.30.2320.10">
    <property type="entry name" value="hypothetical protein PF0899 domain"/>
    <property type="match status" value="1"/>
</dbReference>
<name>X1T332_9ZZZZ</name>
<reference evidence="4" key="1">
    <citation type="journal article" date="2014" name="Front. Microbiol.">
        <title>High frequency of phylogenetically diverse reductive dehalogenase-homologous genes in deep subseafloor sedimentary metagenomes.</title>
        <authorList>
            <person name="Kawai M."/>
            <person name="Futagami T."/>
            <person name="Toyoda A."/>
            <person name="Takaki Y."/>
            <person name="Nishi S."/>
            <person name="Hori S."/>
            <person name="Arai W."/>
            <person name="Tsubouchi T."/>
            <person name="Morono Y."/>
            <person name="Uchiyama I."/>
            <person name="Ito T."/>
            <person name="Fujiyama A."/>
            <person name="Inagaki F."/>
            <person name="Takami H."/>
        </authorList>
    </citation>
    <scope>NUCLEOTIDE SEQUENCE</scope>
    <source>
        <strain evidence="4">Expedition CK06-06</strain>
    </source>
</reference>
<keyword evidence="2" id="KW-0946">Virion</keyword>
<dbReference type="AlphaFoldDB" id="X1T332"/>
<gene>
    <name evidence="4" type="ORF">S12H4_37472</name>
</gene>
<evidence type="ECO:0000256" key="2">
    <source>
        <dbReference type="ARBA" id="ARBA00022844"/>
    </source>
</evidence>
<dbReference type="GO" id="GO:0044423">
    <property type="term" value="C:virion component"/>
    <property type="evidence" value="ECO:0007669"/>
    <property type="project" value="UniProtKB-KW"/>
</dbReference>
<protein>
    <recommendedName>
        <fullName evidence="3">Phage capsid-like C-terminal domain-containing protein</fullName>
    </recommendedName>
</protein>
<dbReference type="SUPFAM" id="SSF56563">
    <property type="entry name" value="Major capsid protein gp5"/>
    <property type="match status" value="1"/>
</dbReference>
<comment type="caution">
    <text evidence="4">The sequence shown here is derived from an EMBL/GenBank/DDBJ whole genome shotgun (WGS) entry which is preliminary data.</text>
</comment>
<sequence length="249" mass="27390">MDSEEGGYLGGVKLYWMVEGGEKPEIKAKMYLITLEPHEMAAHTIVTDKLLRNDAGAASAFLERIFRIAVFDEEDYQFLCGDGVGKPLGILSSGCRIEVLRNTTSTFKFEDVAAMLSKFTYDSWGRGVWVINASVLPQLIAMVDAGNHRVYVGADPSKGLPPTLMGIPTVFTGRTPILGNAGDVMLCDFSYYLVRTGSGPFVQASEHFKFTENKTVVRTFYNVDGSPWLKAPITLRDGVTKVSPFVILK</sequence>
<organism evidence="4">
    <name type="scientific">marine sediment metagenome</name>
    <dbReference type="NCBI Taxonomy" id="412755"/>
    <lineage>
        <taxon>unclassified sequences</taxon>
        <taxon>metagenomes</taxon>
        <taxon>ecological metagenomes</taxon>
    </lineage>
</organism>
<evidence type="ECO:0000313" key="4">
    <source>
        <dbReference type="EMBL" id="GAI99608.1"/>
    </source>
</evidence>
<dbReference type="Pfam" id="PF05065">
    <property type="entry name" value="Phage_capsid"/>
    <property type="match status" value="1"/>
</dbReference>